<organism evidence="2 3">
    <name type="scientific">Miscanthus lutarioriparius</name>
    <dbReference type="NCBI Taxonomy" id="422564"/>
    <lineage>
        <taxon>Eukaryota</taxon>
        <taxon>Viridiplantae</taxon>
        <taxon>Streptophyta</taxon>
        <taxon>Embryophyta</taxon>
        <taxon>Tracheophyta</taxon>
        <taxon>Spermatophyta</taxon>
        <taxon>Magnoliopsida</taxon>
        <taxon>Liliopsida</taxon>
        <taxon>Poales</taxon>
        <taxon>Poaceae</taxon>
        <taxon>PACMAD clade</taxon>
        <taxon>Panicoideae</taxon>
        <taxon>Andropogonodae</taxon>
        <taxon>Andropogoneae</taxon>
        <taxon>Saccharinae</taxon>
        <taxon>Miscanthus</taxon>
    </lineage>
</organism>
<dbReference type="AlphaFoldDB" id="A0A811Q512"/>
<evidence type="ECO:0000256" key="1">
    <source>
        <dbReference type="SAM" id="SignalP"/>
    </source>
</evidence>
<reference evidence="2" key="1">
    <citation type="submission" date="2020-10" db="EMBL/GenBank/DDBJ databases">
        <authorList>
            <person name="Han B."/>
            <person name="Lu T."/>
            <person name="Zhao Q."/>
            <person name="Huang X."/>
            <person name="Zhao Y."/>
        </authorList>
    </citation>
    <scope>NUCLEOTIDE SEQUENCE</scope>
</reference>
<feature type="chain" id="PRO_5032306202" evidence="1">
    <location>
        <begin position="24"/>
        <end position="79"/>
    </location>
</feature>
<feature type="signal peptide" evidence="1">
    <location>
        <begin position="1"/>
        <end position="23"/>
    </location>
</feature>
<proteinExistence type="predicted"/>
<sequence>MACSKKTLAIVVVPLLMALLASAIPASPGSRALLGAEQCSKSDNCNEQSCAATCAVLGLNAVGGTNVTSVIVRVLEIVI</sequence>
<accession>A0A811Q512</accession>
<name>A0A811Q512_9POAL</name>
<gene>
    <name evidence="2" type="ORF">NCGR_LOCUS37744</name>
</gene>
<protein>
    <submittedName>
        <fullName evidence="2">Uncharacterized protein</fullName>
    </submittedName>
</protein>
<keyword evidence="1" id="KW-0732">Signal</keyword>
<dbReference type="EMBL" id="CAJGYO010000009">
    <property type="protein sequence ID" value="CAD6254136.1"/>
    <property type="molecule type" value="Genomic_DNA"/>
</dbReference>
<evidence type="ECO:0000313" key="3">
    <source>
        <dbReference type="Proteomes" id="UP000604825"/>
    </source>
</evidence>
<dbReference type="Proteomes" id="UP000604825">
    <property type="component" value="Unassembled WGS sequence"/>
</dbReference>
<keyword evidence="3" id="KW-1185">Reference proteome</keyword>
<evidence type="ECO:0000313" key="2">
    <source>
        <dbReference type="EMBL" id="CAD6254136.1"/>
    </source>
</evidence>
<comment type="caution">
    <text evidence="2">The sequence shown here is derived from an EMBL/GenBank/DDBJ whole genome shotgun (WGS) entry which is preliminary data.</text>
</comment>